<evidence type="ECO:0000256" key="1">
    <source>
        <dbReference type="SAM" id="MobiDB-lite"/>
    </source>
</evidence>
<dbReference type="AlphaFoldDB" id="A0A1B2EZQ1"/>
<dbReference type="RefSeq" id="WP_099516242.1">
    <property type="nucleotide sequence ID" value="NZ_CP016621.1"/>
</dbReference>
<accession>A0A1B2EZQ1</accession>
<feature type="region of interest" description="Disordered" evidence="1">
    <location>
        <begin position="118"/>
        <end position="141"/>
    </location>
</feature>
<dbReference type="EMBL" id="CP016621">
    <property type="protein sequence ID" value="ANY85470.1"/>
    <property type="molecule type" value="Genomic_DNA"/>
</dbReference>
<gene>
    <name evidence="2" type="ORF">BB934_45460</name>
</gene>
<feature type="compositionally biased region" description="Basic residues" evidence="1">
    <location>
        <begin position="121"/>
        <end position="135"/>
    </location>
</feature>
<protein>
    <submittedName>
        <fullName evidence="2">Uncharacterized protein</fullName>
    </submittedName>
</protein>
<geneLocation type="plasmid" evidence="2">
    <name>unnamed5</name>
</geneLocation>
<proteinExistence type="predicted"/>
<sequence length="141" mass="15601">MSGMRAIKPGTKPEDVFYEAQWAGNLAGAAAILRPGKSPNLTLVRAMNNLGFAEYRATFNGATRPVAPFLNTWNAASTGFPWGEVVMVDRVAFFLSTEEIRSYRKRLLEIEAETQSELQGRKIKPAGTPRKRTRNVTKQAA</sequence>
<dbReference type="KEGG" id="moc:BB934_45460"/>
<keyword evidence="2" id="KW-0614">Plasmid</keyword>
<reference evidence="2" key="1">
    <citation type="submission" date="2016-07" db="EMBL/GenBank/DDBJ databases">
        <title>Microvirga ossetica sp. nov. a new species of rhizobia isolated from root nodules of the legume species Vicia alpestris Steven originated from North Ossetia region in the Caucasus.</title>
        <authorList>
            <person name="Safronova V.I."/>
            <person name="Kuznetsova I.G."/>
            <person name="Sazanova A.L."/>
            <person name="Belimov A."/>
            <person name="Andronov E."/>
            <person name="Osledkin Y.S."/>
            <person name="Onishchuk O.P."/>
            <person name="Kurchak O.N."/>
            <person name="Shaposhnikov A.I."/>
            <person name="Willems A."/>
            <person name="Tikhonovich I.A."/>
        </authorList>
    </citation>
    <scope>NUCLEOTIDE SEQUENCE [LARGE SCALE GENOMIC DNA]</scope>
    <source>
        <strain evidence="2">V5/3M</strain>
        <plasmid evidence="2">unnamed5</plasmid>
    </source>
</reference>
<organism evidence="2">
    <name type="scientific">Microvirga ossetica</name>
    <dbReference type="NCBI Taxonomy" id="1882682"/>
    <lineage>
        <taxon>Bacteria</taxon>
        <taxon>Pseudomonadati</taxon>
        <taxon>Pseudomonadota</taxon>
        <taxon>Alphaproteobacteria</taxon>
        <taxon>Hyphomicrobiales</taxon>
        <taxon>Methylobacteriaceae</taxon>
        <taxon>Microvirga</taxon>
    </lineage>
</organism>
<evidence type="ECO:0000313" key="2">
    <source>
        <dbReference type="EMBL" id="ANY85470.1"/>
    </source>
</evidence>
<name>A0A1B2EZQ1_9HYPH</name>